<proteinExistence type="inferred from homology"/>
<dbReference type="PANTHER" id="PTHR10057">
    <property type="entry name" value="PERIPHERAL-TYPE BENZODIAZEPINE RECEPTOR"/>
    <property type="match status" value="1"/>
</dbReference>
<keyword evidence="5 6" id="KW-0472">Membrane</keyword>
<gene>
    <name evidence="7" type="ORF">JL107_09265</name>
</gene>
<sequence>MTATLTPPTVDRHAREGRQWGVLLGLLAASGLVAFLGGLASVSGVDGWYAQADKPAWTPPNWVFGPVWTVLYVLMAVAAWLVWRRWGLSGPTGARVALSLYALQLVLNGLWTPAFFGAELLELGAVIIIALDVVLVLTVAEFWRRHRLAAVLLLPYLAWCLYATSLNIGIALLN</sequence>
<keyword evidence="3 6" id="KW-0812">Transmembrane</keyword>
<comment type="subcellular location">
    <subcellularLocation>
        <location evidence="1">Membrane</location>
        <topology evidence="1">Multi-pass membrane protein</topology>
    </subcellularLocation>
</comment>
<keyword evidence="4 6" id="KW-1133">Transmembrane helix</keyword>
<dbReference type="FunFam" id="1.20.1260.100:FF:000001">
    <property type="entry name" value="translocator protein 2"/>
    <property type="match status" value="1"/>
</dbReference>
<feature type="transmembrane region" description="Helical" evidence="6">
    <location>
        <begin position="20"/>
        <end position="42"/>
    </location>
</feature>
<dbReference type="CDD" id="cd15904">
    <property type="entry name" value="TSPO_MBR"/>
    <property type="match status" value="1"/>
</dbReference>
<dbReference type="PIRSF" id="PIRSF005859">
    <property type="entry name" value="PBR"/>
    <property type="match status" value="1"/>
</dbReference>
<protein>
    <submittedName>
        <fullName evidence="7">Tryptophan-rich sensory protein</fullName>
    </submittedName>
</protein>
<accession>A0A938YFB8</accession>
<evidence type="ECO:0000313" key="8">
    <source>
        <dbReference type="Proteomes" id="UP000663801"/>
    </source>
</evidence>
<organism evidence="7 8">
    <name type="scientific">Nakamurella flavida</name>
    <dbReference type="NCBI Taxonomy" id="363630"/>
    <lineage>
        <taxon>Bacteria</taxon>
        <taxon>Bacillati</taxon>
        <taxon>Actinomycetota</taxon>
        <taxon>Actinomycetes</taxon>
        <taxon>Nakamurellales</taxon>
        <taxon>Nakamurellaceae</taxon>
        <taxon>Nakamurella</taxon>
    </lineage>
</organism>
<dbReference type="Pfam" id="PF03073">
    <property type="entry name" value="TspO_MBR"/>
    <property type="match status" value="1"/>
</dbReference>
<feature type="transmembrane region" description="Helical" evidence="6">
    <location>
        <begin position="62"/>
        <end position="83"/>
    </location>
</feature>
<dbReference type="PANTHER" id="PTHR10057:SF0">
    <property type="entry name" value="TRANSLOCATOR PROTEIN"/>
    <property type="match status" value="1"/>
</dbReference>
<evidence type="ECO:0000313" key="7">
    <source>
        <dbReference type="EMBL" id="MBM9476630.1"/>
    </source>
</evidence>
<dbReference type="EMBL" id="JAERWL010000008">
    <property type="protein sequence ID" value="MBM9476630.1"/>
    <property type="molecule type" value="Genomic_DNA"/>
</dbReference>
<dbReference type="GO" id="GO:0033013">
    <property type="term" value="P:tetrapyrrole metabolic process"/>
    <property type="evidence" value="ECO:0007669"/>
    <property type="project" value="UniProtKB-ARBA"/>
</dbReference>
<dbReference type="InterPro" id="IPR004307">
    <property type="entry name" value="TspO_MBR"/>
</dbReference>
<feature type="transmembrane region" description="Helical" evidence="6">
    <location>
        <begin position="150"/>
        <end position="173"/>
    </location>
</feature>
<dbReference type="GO" id="GO:0016020">
    <property type="term" value="C:membrane"/>
    <property type="evidence" value="ECO:0007669"/>
    <property type="project" value="UniProtKB-SubCell"/>
</dbReference>
<evidence type="ECO:0000256" key="2">
    <source>
        <dbReference type="ARBA" id="ARBA00007524"/>
    </source>
</evidence>
<name>A0A938YFB8_9ACTN</name>
<dbReference type="InterPro" id="IPR038330">
    <property type="entry name" value="TspO/MBR-related_sf"/>
</dbReference>
<dbReference type="AlphaFoldDB" id="A0A938YFB8"/>
<dbReference type="Gene3D" id="1.20.1260.100">
    <property type="entry name" value="TspO/MBR protein"/>
    <property type="match status" value="1"/>
</dbReference>
<evidence type="ECO:0000256" key="1">
    <source>
        <dbReference type="ARBA" id="ARBA00004141"/>
    </source>
</evidence>
<feature type="transmembrane region" description="Helical" evidence="6">
    <location>
        <begin position="95"/>
        <end position="117"/>
    </location>
</feature>
<dbReference type="Proteomes" id="UP000663801">
    <property type="component" value="Unassembled WGS sequence"/>
</dbReference>
<evidence type="ECO:0000256" key="3">
    <source>
        <dbReference type="ARBA" id="ARBA00022692"/>
    </source>
</evidence>
<evidence type="ECO:0000256" key="5">
    <source>
        <dbReference type="ARBA" id="ARBA00023136"/>
    </source>
</evidence>
<evidence type="ECO:0000256" key="4">
    <source>
        <dbReference type="ARBA" id="ARBA00022989"/>
    </source>
</evidence>
<feature type="transmembrane region" description="Helical" evidence="6">
    <location>
        <begin position="123"/>
        <end position="143"/>
    </location>
</feature>
<keyword evidence="8" id="KW-1185">Reference proteome</keyword>
<comment type="similarity">
    <text evidence="2">Belongs to the TspO/BZRP family.</text>
</comment>
<evidence type="ECO:0000256" key="6">
    <source>
        <dbReference type="SAM" id="Phobius"/>
    </source>
</evidence>
<reference evidence="7" key="1">
    <citation type="submission" date="2021-01" db="EMBL/GenBank/DDBJ databases">
        <title>KCTC 19127 draft genome.</title>
        <authorList>
            <person name="An D."/>
        </authorList>
    </citation>
    <scope>NUCLEOTIDE SEQUENCE</scope>
    <source>
        <strain evidence="7">KCTC 19127</strain>
    </source>
</reference>
<dbReference type="RefSeq" id="WP_205256741.1">
    <property type="nucleotide sequence ID" value="NZ_BAAAPV010000004.1"/>
</dbReference>
<comment type="caution">
    <text evidence="7">The sequence shown here is derived from an EMBL/GenBank/DDBJ whole genome shotgun (WGS) entry which is preliminary data.</text>
</comment>